<evidence type="ECO:0000313" key="4">
    <source>
        <dbReference type="Proteomes" id="UP001338582"/>
    </source>
</evidence>
<proteinExistence type="predicted"/>
<gene>
    <name evidence="3" type="ORF">PUMCH_000333</name>
</gene>
<dbReference type="CDD" id="cd00159">
    <property type="entry name" value="RhoGAP"/>
    <property type="match status" value="1"/>
</dbReference>
<dbReference type="PANTHER" id="PTHR45808:SF2">
    <property type="entry name" value="RHO GTPASE-ACTIVATING PROTEIN 68F"/>
    <property type="match status" value="1"/>
</dbReference>
<dbReference type="InterPro" id="IPR008936">
    <property type="entry name" value="Rho_GTPase_activation_prot"/>
</dbReference>
<feature type="domain" description="Rho-GAP" evidence="2">
    <location>
        <begin position="28"/>
        <end position="254"/>
    </location>
</feature>
<feature type="compositionally biased region" description="Basic and acidic residues" evidence="1">
    <location>
        <begin position="397"/>
        <end position="407"/>
    </location>
</feature>
<protein>
    <recommendedName>
        <fullName evidence="2">Rho-GAP domain-containing protein</fullName>
    </recommendedName>
</protein>
<dbReference type="PROSITE" id="PS50238">
    <property type="entry name" value="RHOGAP"/>
    <property type="match status" value="1"/>
</dbReference>
<dbReference type="GO" id="GO:0005737">
    <property type="term" value="C:cytoplasm"/>
    <property type="evidence" value="ECO:0007669"/>
    <property type="project" value="TreeGrafter"/>
</dbReference>
<evidence type="ECO:0000259" key="2">
    <source>
        <dbReference type="PROSITE" id="PS50238"/>
    </source>
</evidence>
<dbReference type="EMBL" id="CP138894">
    <property type="protein sequence ID" value="WPK23108.1"/>
    <property type="molecule type" value="Genomic_DNA"/>
</dbReference>
<evidence type="ECO:0000313" key="3">
    <source>
        <dbReference type="EMBL" id="WPK23108.1"/>
    </source>
</evidence>
<dbReference type="SUPFAM" id="SSF48350">
    <property type="entry name" value="GTPase activation domain, GAP"/>
    <property type="match status" value="1"/>
</dbReference>
<evidence type="ECO:0000256" key="1">
    <source>
        <dbReference type="SAM" id="MobiDB-lite"/>
    </source>
</evidence>
<dbReference type="InterPro" id="IPR000198">
    <property type="entry name" value="RhoGAP_dom"/>
</dbReference>
<sequence length="488" mass="54327">MLVLSVSPTKTPPERLAGIPDNLAVSHVEVGQLSFEVPSLLVDCFSYIAKDGLVEGIFRVNGSVRRIREVSSDFNNYKSWLDNSEKKPLPHDVCGVIKLFLRDYTTSMNGLFSPSFLQAIRKIYLSQIRHNSAVSSSSGFSGNSSVSVLSSSSALPCIDEVGDAERIRELNVHPFAESVAHLLLTKNSSRRNNLFFYLIYTLREILDHQEITKMTPENLSIIFQPYIFTSTNLSVLLTLQEILALLIINEKQLIEEYQKNYSVLGECVDEADTDVISVTSLYSPSKTTSTDYSSVQASPSNNPSNGMPDAGGRFSISQKFSSFWDGYTLPFSKSRRFSFMSRESDKSSDDLGCPGSSVCPHENNKSMESIENIFVSSNAYRKPIELLLATEERGASLERNVSADRSRRNSSKPKRRLSIFGAHRSPSSDNTKIERTRTISISKSTKSITGEPVNKSVDDLLLSTHKPELAPGTKNLMSRRLSLWIKKT</sequence>
<dbReference type="GeneID" id="88171402"/>
<feature type="region of interest" description="Disordered" evidence="1">
    <location>
        <begin position="283"/>
        <end position="311"/>
    </location>
</feature>
<dbReference type="GO" id="GO:0005096">
    <property type="term" value="F:GTPase activator activity"/>
    <property type="evidence" value="ECO:0007669"/>
    <property type="project" value="TreeGrafter"/>
</dbReference>
<accession>A0AAX4H3K3</accession>
<dbReference type="PANTHER" id="PTHR45808">
    <property type="entry name" value="RHO GTPASE-ACTIVATING PROTEIN 68F"/>
    <property type="match status" value="1"/>
</dbReference>
<dbReference type="Gene3D" id="1.10.555.10">
    <property type="entry name" value="Rho GTPase activation protein"/>
    <property type="match status" value="1"/>
</dbReference>
<keyword evidence="4" id="KW-1185">Reference proteome</keyword>
<dbReference type="Proteomes" id="UP001338582">
    <property type="component" value="Chromosome 1"/>
</dbReference>
<organism evidence="3 4">
    <name type="scientific">Australozyma saopauloensis</name>
    <dbReference type="NCBI Taxonomy" id="291208"/>
    <lineage>
        <taxon>Eukaryota</taxon>
        <taxon>Fungi</taxon>
        <taxon>Dikarya</taxon>
        <taxon>Ascomycota</taxon>
        <taxon>Saccharomycotina</taxon>
        <taxon>Pichiomycetes</taxon>
        <taxon>Metschnikowiaceae</taxon>
        <taxon>Australozyma</taxon>
    </lineage>
</organism>
<dbReference type="AlphaFoldDB" id="A0AAX4H3K3"/>
<dbReference type="RefSeq" id="XP_062875495.1">
    <property type="nucleotide sequence ID" value="XM_063019425.1"/>
</dbReference>
<reference evidence="3 4" key="1">
    <citation type="submission" date="2023-10" db="EMBL/GenBank/DDBJ databases">
        <title>Draft Genome Sequence of Candida saopaulonensis from a very Premature Infant with Sepsis.</title>
        <authorList>
            <person name="Ning Y."/>
            <person name="Dai R."/>
            <person name="Xiao M."/>
            <person name="Xu Y."/>
            <person name="Yan Q."/>
            <person name="Zhang L."/>
        </authorList>
    </citation>
    <scope>NUCLEOTIDE SEQUENCE [LARGE SCALE GENOMIC DNA]</scope>
    <source>
        <strain evidence="3 4">19XY460</strain>
    </source>
</reference>
<dbReference type="GO" id="GO:0007264">
    <property type="term" value="P:small GTPase-mediated signal transduction"/>
    <property type="evidence" value="ECO:0007669"/>
    <property type="project" value="TreeGrafter"/>
</dbReference>
<name>A0AAX4H3K3_9ASCO</name>
<feature type="region of interest" description="Disordered" evidence="1">
    <location>
        <begin position="397"/>
        <end position="433"/>
    </location>
</feature>
<dbReference type="SMART" id="SM00324">
    <property type="entry name" value="RhoGAP"/>
    <property type="match status" value="1"/>
</dbReference>
<dbReference type="KEGG" id="asau:88171402"/>
<feature type="compositionally biased region" description="Polar residues" evidence="1">
    <location>
        <begin position="283"/>
        <end position="305"/>
    </location>
</feature>
<dbReference type="Pfam" id="PF00620">
    <property type="entry name" value="RhoGAP"/>
    <property type="match status" value="2"/>
</dbReference>
<feature type="compositionally biased region" description="Basic residues" evidence="1">
    <location>
        <begin position="408"/>
        <end position="417"/>
    </location>
</feature>